<accession>A0A1F7YHS7</accession>
<dbReference type="AlphaFoldDB" id="A0A1F7YHS7"/>
<reference evidence="5 6" key="1">
    <citation type="journal article" date="2016" name="Nat. Commun.">
        <title>Thousands of microbial genomes shed light on interconnected biogeochemical processes in an aquifer system.</title>
        <authorList>
            <person name="Anantharaman K."/>
            <person name="Brown C.T."/>
            <person name="Hug L.A."/>
            <person name="Sharon I."/>
            <person name="Castelle C.J."/>
            <person name="Probst A.J."/>
            <person name="Thomas B.C."/>
            <person name="Singh A."/>
            <person name="Wilkins M.J."/>
            <person name="Karaoz U."/>
            <person name="Brodie E.L."/>
            <person name="Williams K.H."/>
            <person name="Hubbard S.S."/>
            <person name="Banfield J.F."/>
        </authorList>
    </citation>
    <scope>NUCLEOTIDE SEQUENCE [LARGE SCALE GENOMIC DNA]</scope>
</reference>
<evidence type="ECO:0000256" key="2">
    <source>
        <dbReference type="ARBA" id="ARBA00022980"/>
    </source>
</evidence>
<dbReference type="PANTHER" id="PTHR39080">
    <property type="entry name" value="50S RIBOSOMAL PROTEIN L28"/>
    <property type="match status" value="1"/>
</dbReference>
<dbReference type="EMBL" id="MGGL01000008">
    <property type="protein sequence ID" value="OGM26901.1"/>
    <property type="molecule type" value="Genomic_DNA"/>
</dbReference>
<comment type="similarity">
    <text evidence="1 4">Belongs to the bacterial ribosomal protein bL28 family.</text>
</comment>
<dbReference type="GO" id="GO:0005840">
    <property type="term" value="C:ribosome"/>
    <property type="evidence" value="ECO:0007669"/>
    <property type="project" value="UniProtKB-KW"/>
</dbReference>
<gene>
    <name evidence="4" type="primary">rpmB</name>
    <name evidence="5" type="ORF">A2628_05670</name>
</gene>
<evidence type="ECO:0000256" key="1">
    <source>
        <dbReference type="ARBA" id="ARBA00008760"/>
    </source>
</evidence>
<comment type="caution">
    <text evidence="5">The sequence shown here is derived from an EMBL/GenBank/DDBJ whole genome shotgun (WGS) entry which is preliminary data.</text>
</comment>
<evidence type="ECO:0000256" key="4">
    <source>
        <dbReference type="HAMAP-Rule" id="MF_00373"/>
    </source>
</evidence>
<proteinExistence type="inferred from homology"/>
<dbReference type="PANTHER" id="PTHR39080:SF1">
    <property type="entry name" value="LARGE RIBOSOMAL SUBUNIT PROTEIN BL28A"/>
    <property type="match status" value="1"/>
</dbReference>
<dbReference type="InterPro" id="IPR050096">
    <property type="entry name" value="Bacterial_rp_bL28"/>
</dbReference>
<dbReference type="InterPro" id="IPR037147">
    <property type="entry name" value="Ribosomal_bL28_sf"/>
</dbReference>
<evidence type="ECO:0000313" key="6">
    <source>
        <dbReference type="Proteomes" id="UP000179221"/>
    </source>
</evidence>
<keyword evidence="2 4" id="KW-0689">Ribosomal protein</keyword>
<protein>
    <recommendedName>
        <fullName evidence="4">Large ribosomal subunit protein bL28</fullName>
    </recommendedName>
</protein>
<dbReference type="Gene3D" id="2.30.170.40">
    <property type="entry name" value="Ribosomal protein L28/L24"/>
    <property type="match status" value="1"/>
</dbReference>
<organism evidence="5 6">
    <name type="scientific">Candidatus Woesebacteria bacterium RIFCSPHIGHO2_01_FULL_40_22</name>
    <dbReference type="NCBI Taxonomy" id="1802499"/>
    <lineage>
        <taxon>Bacteria</taxon>
        <taxon>Candidatus Woeseibacteriota</taxon>
    </lineage>
</organism>
<evidence type="ECO:0000256" key="3">
    <source>
        <dbReference type="ARBA" id="ARBA00023274"/>
    </source>
</evidence>
<keyword evidence="3 4" id="KW-0687">Ribonucleoprotein</keyword>
<dbReference type="InterPro" id="IPR034704">
    <property type="entry name" value="Ribosomal_bL28/bL31-like_sf"/>
</dbReference>
<dbReference type="GO" id="GO:0003735">
    <property type="term" value="F:structural constituent of ribosome"/>
    <property type="evidence" value="ECO:0007669"/>
    <property type="project" value="InterPro"/>
</dbReference>
<evidence type="ECO:0000313" key="5">
    <source>
        <dbReference type="EMBL" id="OGM26901.1"/>
    </source>
</evidence>
<name>A0A1F7YHS7_9BACT</name>
<dbReference type="GO" id="GO:0006412">
    <property type="term" value="P:translation"/>
    <property type="evidence" value="ECO:0007669"/>
    <property type="project" value="UniProtKB-UniRule"/>
</dbReference>
<dbReference type="HAMAP" id="MF_00373">
    <property type="entry name" value="Ribosomal_bL28"/>
    <property type="match status" value="1"/>
</dbReference>
<dbReference type="SUPFAM" id="SSF143800">
    <property type="entry name" value="L28p-like"/>
    <property type="match status" value="1"/>
</dbReference>
<dbReference type="Proteomes" id="UP000179221">
    <property type="component" value="Unassembled WGS sequence"/>
</dbReference>
<dbReference type="InterPro" id="IPR026569">
    <property type="entry name" value="Ribosomal_bL28"/>
</dbReference>
<dbReference type="GO" id="GO:1990904">
    <property type="term" value="C:ribonucleoprotein complex"/>
    <property type="evidence" value="ECO:0007669"/>
    <property type="project" value="UniProtKB-KW"/>
</dbReference>
<sequence length="83" mass="9770">MSYVCQICGKKNVMGRSQHHKRGVAGKRWIKRAPETPRLFKINLQRVTLKINEDTKKMRICTKCLKRIKKYGAIRKYSNIHIA</sequence>
<dbReference type="Pfam" id="PF00830">
    <property type="entry name" value="Ribosomal_L28"/>
    <property type="match status" value="1"/>
</dbReference>